<reference evidence="1 2" key="1">
    <citation type="submission" date="2020-07" db="EMBL/GenBank/DDBJ databases">
        <title>Facklamia lactis sp. nov., isolated from raw milk.</title>
        <authorList>
            <person name="Doll E.V."/>
            <person name="Huptas C."/>
            <person name="Staib L."/>
            <person name="Wenning M."/>
            <person name="Scherer S."/>
        </authorList>
    </citation>
    <scope>NUCLEOTIDE SEQUENCE [LARGE SCALE GENOMIC DNA]</scope>
    <source>
        <strain evidence="1 2">DSM 104272</strain>
    </source>
</reference>
<protein>
    <recommendedName>
        <fullName evidence="3">Transposase</fullName>
    </recommendedName>
</protein>
<dbReference type="EMBL" id="JACCEL010000030">
    <property type="protein sequence ID" value="MBG9979130.1"/>
    <property type="molecule type" value="Genomic_DNA"/>
</dbReference>
<evidence type="ECO:0008006" key="3">
    <source>
        <dbReference type="Google" id="ProtNLM"/>
    </source>
</evidence>
<organism evidence="1 2">
    <name type="scientific">Ruoffia tabacinasalis</name>
    <dbReference type="NCBI Taxonomy" id="87458"/>
    <lineage>
        <taxon>Bacteria</taxon>
        <taxon>Bacillati</taxon>
        <taxon>Bacillota</taxon>
        <taxon>Bacilli</taxon>
        <taxon>Lactobacillales</taxon>
        <taxon>Aerococcaceae</taxon>
        <taxon>Ruoffia</taxon>
    </lineage>
</organism>
<accession>A0ABS0LLG8</accession>
<gene>
    <name evidence="1" type="ORF">HYQ42_10085</name>
</gene>
<evidence type="ECO:0000313" key="1">
    <source>
        <dbReference type="EMBL" id="MBG9979130.1"/>
    </source>
</evidence>
<keyword evidence="2" id="KW-1185">Reference proteome</keyword>
<sequence length="47" mass="5397">MITAKIKTIKPFCGNKTVAKHIGLNNTLTNYVKHMLIIQPVRRQYAK</sequence>
<dbReference type="RefSeq" id="WP_197105165.1">
    <property type="nucleotide sequence ID" value="NZ_JACCEL010000030.1"/>
</dbReference>
<proteinExistence type="predicted"/>
<comment type="caution">
    <text evidence="1">The sequence shown here is derived from an EMBL/GenBank/DDBJ whole genome shotgun (WGS) entry which is preliminary data.</text>
</comment>
<evidence type="ECO:0000313" key="2">
    <source>
        <dbReference type="Proteomes" id="UP000823401"/>
    </source>
</evidence>
<name>A0ABS0LLG8_9LACT</name>
<dbReference type="Proteomes" id="UP000823401">
    <property type="component" value="Unassembled WGS sequence"/>
</dbReference>